<name>A0ABX1R216_9ALTE</name>
<proteinExistence type="predicted"/>
<feature type="transmembrane region" description="Helical" evidence="1">
    <location>
        <begin position="52"/>
        <end position="70"/>
    </location>
</feature>
<dbReference type="EMBL" id="JAATNW010000005">
    <property type="protein sequence ID" value="NMH60528.1"/>
    <property type="molecule type" value="Genomic_DNA"/>
</dbReference>
<dbReference type="Proteomes" id="UP000709336">
    <property type="component" value="Unassembled WGS sequence"/>
</dbReference>
<feature type="transmembrane region" description="Helical" evidence="1">
    <location>
        <begin position="21"/>
        <end position="40"/>
    </location>
</feature>
<sequence>MTSENNDEKVYFFDKPENVRLILRIFYSLCVLLLVLDFFVHRHIYVYFESVPTFYALYGFIACVVLVLIAKVMRKVLMRDEDYFSAATQTKTPENEESEH</sequence>
<reference evidence="2 3" key="1">
    <citation type="submission" date="2020-03" db="EMBL/GenBank/DDBJ databases">
        <title>Alteromonas ponticola sp. nov., isolated from seawater.</title>
        <authorList>
            <person name="Yoon J.-H."/>
            <person name="Kim Y.-O."/>
        </authorList>
    </citation>
    <scope>NUCLEOTIDE SEQUENCE [LARGE SCALE GENOMIC DNA]</scope>
    <source>
        <strain evidence="2 3">MYP5</strain>
    </source>
</reference>
<evidence type="ECO:0000313" key="3">
    <source>
        <dbReference type="Proteomes" id="UP000709336"/>
    </source>
</evidence>
<organism evidence="2 3">
    <name type="scientific">Alteromonas ponticola</name>
    <dbReference type="NCBI Taxonomy" id="2720613"/>
    <lineage>
        <taxon>Bacteria</taxon>
        <taxon>Pseudomonadati</taxon>
        <taxon>Pseudomonadota</taxon>
        <taxon>Gammaproteobacteria</taxon>
        <taxon>Alteromonadales</taxon>
        <taxon>Alteromonadaceae</taxon>
        <taxon>Alteromonas/Salinimonas group</taxon>
        <taxon>Alteromonas</taxon>
    </lineage>
</organism>
<comment type="caution">
    <text evidence="2">The sequence shown here is derived from an EMBL/GenBank/DDBJ whole genome shotgun (WGS) entry which is preliminary data.</text>
</comment>
<evidence type="ECO:0000313" key="2">
    <source>
        <dbReference type="EMBL" id="NMH60528.1"/>
    </source>
</evidence>
<accession>A0ABX1R216</accession>
<keyword evidence="1" id="KW-0472">Membrane</keyword>
<gene>
    <name evidence="2" type="ORF">HCJ96_10890</name>
</gene>
<keyword evidence="1" id="KW-0812">Transmembrane</keyword>
<protein>
    <submittedName>
        <fullName evidence="2">Uncharacterized protein</fullName>
    </submittedName>
</protein>
<keyword evidence="3" id="KW-1185">Reference proteome</keyword>
<keyword evidence="1" id="KW-1133">Transmembrane helix</keyword>
<evidence type="ECO:0000256" key="1">
    <source>
        <dbReference type="SAM" id="Phobius"/>
    </source>
</evidence>